<accession>A0A9P4M2E8</accession>
<dbReference type="SUPFAM" id="SSF54695">
    <property type="entry name" value="POZ domain"/>
    <property type="match status" value="1"/>
</dbReference>
<dbReference type="AlphaFoldDB" id="A0A9P4M2E8"/>
<keyword evidence="3" id="KW-1185">Reference proteome</keyword>
<proteinExistence type="predicted"/>
<dbReference type="PANTHER" id="PTHR47843">
    <property type="entry name" value="BTB DOMAIN-CONTAINING PROTEIN-RELATED"/>
    <property type="match status" value="1"/>
</dbReference>
<dbReference type="Proteomes" id="UP000799776">
    <property type="component" value="Unassembled WGS sequence"/>
</dbReference>
<protein>
    <recommendedName>
        <fullName evidence="1">BTB domain-containing protein</fullName>
    </recommendedName>
</protein>
<gene>
    <name evidence="2" type="ORF">K490DRAFT_53361</name>
</gene>
<dbReference type="InterPro" id="IPR000210">
    <property type="entry name" value="BTB/POZ_dom"/>
</dbReference>
<dbReference type="SMART" id="SM00225">
    <property type="entry name" value="BTB"/>
    <property type="match status" value="1"/>
</dbReference>
<reference evidence="2" key="1">
    <citation type="journal article" date="2020" name="Stud. Mycol.">
        <title>101 Dothideomycetes genomes: a test case for predicting lifestyles and emergence of pathogens.</title>
        <authorList>
            <person name="Haridas S."/>
            <person name="Albert R."/>
            <person name="Binder M."/>
            <person name="Bloem J."/>
            <person name="Labutti K."/>
            <person name="Salamov A."/>
            <person name="Andreopoulos B."/>
            <person name="Baker S."/>
            <person name="Barry K."/>
            <person name="Bills G."/>
            <person name="Bluhm B."/>
            <person name="Cannon C."/>
            <person name="Castanera R."/>
            <person name="Culley D."/>
            <person name="Daum C."/>
            <person name="Ezra D."/>
            <person name="Gonzalez J."/>
            <person name="Henrissat B."/>
            <person name="Kuo A."/>
            <person name="Liang C."/>
            <person name="Lipzen A."/>
            <person name="Lutzoni F."/>
            <person name="Magnuson J."/>
            <person name="Mondo S."/>
            <person name="Nolan M."/>
            <person name="Ohm R."/>
            <person name="Pangilinan J."/>
            <person name="Park H.-J."/>
            <person name="Ramirez L."/>
            <person name="Alfaro M."/>
            <person name="Sun H."/>
            <person name="Tritt A."/>
            <person name="Yoshinaga Y."/>
            <person name="Zwiers L.-H."/>
            <person name="Turgeon B."/>
            <person name="Goodwin S."/>
            <person name="Spatafora J."/>
            <person name="Crous P."/>
            <person name="Grigoriev I."/>
        </authorList>
    </citation>
    <scope>NUCLEOTIDE SEQUENCE</scope>
    <source>
        <strain evidence="2">CBS 121410</strain>
    </source>
</reference>
<dbReference type="PROSITE" id="PS50097">
    <property type="entry name" value="BTB"/>
    <property type="match status" value="1"/>
</dbReference>
<dbReference type="Gene3D" id="3.30.710.10">
    <property type="entry name" value="Potassium Channel Kv1.1, Chain A"/>
    <property type="match status" value="1"/>
</dbReference>
<dbReference type="CDD" id="cd18186">
    <property type="entry name" value="BTB_POZ_ZBTB_KLHL-like"/>
    <property type="match status" value="1"/>
</dbReference>
<evidence type="ECO:0000259" key="1">
    <source>
        <dbReference type="PROSITE" id="PS50097"/>
    </source>
</evidence>
<dbReference type="InterPro" id="IPR011333">
    <property type="entry name" value="SKP1/BTB/POZ_sf"/>
</dbReference>
<comment type="caution">
    <text evidence="2">The sequence shown here is derived from an EMBL/GenBank/DDBJ whole genome shotgun (WGS) entry which is preliminary data.</text>
</comment>
<sequence length="261" mass="30565">MVHLDPGKDREIPPLGSISQDITTVEVGGYRPKTYRIHKQLLVECSNYFDKCLTGDFAEAQTGVVRLEDVQSDVFDMFVSWVYGRFLIHQEVKWSLTDLYALADLLDVPYLRMEILTSLHGSRLDYISVGNIAHAFEILPESAPLCRYFTYLYLGLYINEEDRSRTTCSWNGTVLEVEKAQLARMPDTFIFRCMVFRRRRIQWLEEQNAKDEKTKWIWPFPQMQALAAIPSLKNVEDTKRHMYLYEKQGHSWDETDVETTE</sequence>
<name>A0A9P4M2E8_9PEZI</name>
<dbReference type="Pfam" id="PF00651">
    <property type="entry name" value="BTB"/>
    <property type="match status" value="1"/>
</dbReference>
<evidence type="ECO:0000313" key="3">
    <source>
        <dbReference type="Proteomes" id="UP000799776"/>
    </source>
</evidence>
<dbReference type="OrthoDB" id="194443at2759"/>
<dbReference type="PANTHER" id="PTHR47843:SF2">
    <property type="entry name" value="BTB DOMAIN-CONTAINING PROTEIN"/>
    <property type="match status" value="1"/>
</dbReference>
<evidence type="ECO:0000313" key="2">
    <source>
        <dbReference type="EMBL" id="KAF2092217.1"/>
    </source>
</evidence>
<organism evidence="2 3">
    <name type="scientific">Saccharata proteae CBS 121410</name>
    <dbReference type="NCBI Taxonomy" id="1314787"/>
    <lineage>
        <taxon>Eukaryota</taxon>
        <taxon>Fungi</taxon>
        <taxon>Dikarya</taxon>
        <taxon>Ascomycota</taxon>
        <taxon>Pezizomycotina</taxon>
        <taxon>Dothideomycetes</taxon>
        <taxon>Dothideomycetes incertae sedis</taxon>
        <taxon>Botryosphaeriales</taxon>
        <taxon>Saccharataceae</taxon>
        <taxon>Saccharata</taxon>
    </lineage>
</organism>
<feature type="domain" description="BTB" evidence="1">
    <location>
        <begin position="20"/>
        <end position="83"/>
    </location>
</feature>
<dbReference type="EMBL" id="ML978711">
    <property type="protein sequence ID" value="KAF2092217.1"/>
    <property type="molecule type" value="Genomic_DNA"/>
</dbReference>